<dbReference type="Gene3D" id="2.70.98.10">
    <property type="match status" value="1"/>
</dbReference>
<accession>A0ABY8FZT8</accession>
<dbReference type="CDD" id="cd01081">
    <property type="entry name" value="Aldose_epim"/>
    <property type="match status" value="1"/>
</dbReference>
<dbReference type="InterPro" id="IPR014718">
    <property type="entry name" value="GH-type_carb-bd"/>
</dbReference>
<organism evidence="1 2">
    <name type="scientific">Arcanobacterium canis</name>
    <dbReference type="NCBI Taxonomy" id="999183"/>
    <lineage>
        <taxon>Bacteria</taxon>
        <taxon>Bacillati</taxon>
        <taxon>Actinomycetota</taxon>
        <taxon>Actinomycetes</taxon>
        <taxon>Actinomycetales</taxon>
        <taxon>Actinomycetaceae</taxon>
        <taxon>Arcanobacterium</taxon>
    </lineage>
</organism>
<dbReference type="Proteomes" id="UP001215216">
    <property type="component" value="Chromosome"/>
</dbReference>
<keyword evidence="2" id="KW-1185">Reference proteome</keyword>
<dbReference type="InterPro" id="IPR011013">
    <property type="entry name" value="Gal_mutarotase_sf_dom"/>
</dbReference>
<dbReference type="EMBL" id="CP121208">
    <property type="protein sequence ID" value="WFM84036.1"/>
    <property type="molecule type" value="Genomic_DNA"/>
</dbReference>
<name>A0ABY8FZT8_9ACTO</name>
<dbReference type="SUPFAM" id="SSF74650">
    <property type="entry name" value="Galactose mutarotase-like"/>
    <property type="match status" value="1"/>
</dbReference>
<dbReference type="InterPro" id="IPR008183">
    <property type="entry name" value="Aldose_1/G6P_1-epimerase"/>
</dbReference>
<dbReference type="RefSeq" id="WP_278013431.1">
    <property type="nucleotide sequence ID" value="NZ_CP121208.1"/>
</dbReference>
<gene>
    <name evidence="1" type="ORF">P7079_03420</name>
</gene>
<sequence>MAQVASSTVEKTEFDGLPAWRLTSSSGATALVAELGATVISWEPTPGAHVISGYADANELRKGVGGRSAVLAPWMGYMEDNSYTSNGIEYNVGSVPDGFLGLVKDAPFSMRNADSTLTLSYSFDGSEVYPWPFEMSVTFSLDSGADDVEHLSVTLAATNRSETTAPLALGWSPYLSMPGTTSIKNLSVEIPARTKILTDSHAVPLQGEAAYSGVKAPVVIDYIGTQSFATYYRGLVPNDAGVVVTSILNPSSAAEITLTQEPAEAPVVYVDSGDRLDRDARKSLCLAPISHHADSFNRYDSAPSLAVKPGHTRYMTATLTYRAH</sequence>
<proteinExistence type="predicted"/>
<evidence type="ECO:0000313" key="2">
    <source>
        <dbReference type="Proteomes" id="UP001215216"/>
    </source>
</evidence>
<protein>
    <submittedName>
        <fullName evidence="1">Aldose 1-epimerase</fullName>
    </submittedName>
</protein>
<dbReference type="Pfam" id="PF01263">
    <property type="entry name" value="Aldose_epim"/>
    <property type="match status" value="1"/>
</dbReference>
<reference evidence="1 2" key="1">
    <citation type="submission" date="2023-03" db="EMBL/GenBank/DDBJ databases">
        <title>Complete genome of Arcanobacterium canis strain DSM 25104 isolated in 2010 from a canine otitis externa in Germany.</title>
        <authorList>
            <person name="Borowiak M."/>
            <person name="Kreitlow A."/>
            <person name="Malorny B."/>
            <person name="Laemmler C."/>
            <person name="Prenger-Berninghoff E."/>
            <person name="Ploetz M."/>
            <person name="Abdulmawjood A."/>
        </authorList>
    </citation>
    <scope>NUCLEOTIDE SEQUENCE [LARGE SCALE GENOMIC DNA]</scope>
    <source>
        <strain evidence="1 2">DSM 25104</strain>
    </source>
</reference>
<evidence type="ECO:0000313" key="1">
    <source>
        <dbReference type="EMBL" id="WFM84036.1"/>
    </source>
</evidence>